<comment type="caution">
    <text evidence="2">The sequence shown here is derived from an EMBL/GenBank/DDBJ whole genome shotgun (WGS) entry which is preliminary data.</text>
</comment>
<feature type="domain" description="DinB-like" evidence="1">
    <location>
        <begin position="37"/>
        <end position="173"/>
    </location>
</feature>
<reference evidence="3" key="1">
    <citation type="journal article" date="2019" name="Int. J. Syst. Evol. Microbiol.">
        <title>The Global Catalogue of Microorganisms (GCM) 10K type strain sequencing project: providing services to taxonomists for standard genome sequencing and annotation.</title>
        <authorList>
            <consortium name="The Broad Institute Genomics Platform"/>
            <consortium name="The Broad Institute Genome Sequencing Center for Infectious Disease"/>
            <person name="Wu L."/>
            <person name="Ma J."/>
        </authorList>
    </citation>
    <scope>NUCLEOTIDE SEQUENCE [LARGE SCALE GENOMIC DNA]</scope>
    <source>
        <strain evidence="3">CCUG 57113</strain>
    </source>
</reference>
<evidence type="ECO:0000259" key="1">
    <source>
        <dbReference type="Pfam" id="PF12867"/>
    </source>
</evidence>
<sequence>MTDEMEMDLESLKYPIGKFSFDAESFPAERQQRIDELAETASRLRAAVAGLTAEQLDTPYRPGGWTARQVAHHIADASMNGFMRAKLALTEEKPLIKTFEENLWVDLPDTAKLPVEPSLRMLEGIHERLDALLRSLPEESFAKGFQHPATGYNTLDRLVAYFSWHGKHHAAHITSLRERNGW</sequence>
<evidence type="ECO:0000313" key="2">
    <source>
        <dbReference type="EMBL" id="MFC5471697.1"/>
    </source>
</evidence>
<accession>A0ABW0M3C8</accession>
<dbReference type="NCBIfam" id="NF009807">
    <property type="entry name" value="PRK13291.1"/>
    <property type="match status" value="1"/>
</dbReference>
<dbReference type="EMBL" id="JBHSMH010000111">
    <property type="protein sequence ID" value="MFC5471697.1"/>
    <property type="molecule type" value="Genomic_DNA"/>
</dbReference>
<dbReference type="Proteomes" id="UP001596105">
    <property type="component" value="Unassembled WGS sequence"/>
</dbReference>
<gene>
    <name evidence="2" type="ORF">ACFPPD_23755</name>
</gene>
<dbReference type="GO" id="GO:0016740">
    <property type="term" value="F:transferase activity"/>
    <property type="evidence" value="ECO:0007669"/>
    <property type="project" value="UniProtKB-KW"/>
</dbReference>
<keyword evidence="2" id="KW-0808">Transferase</keyword>
<dbReference type="InterPro" id="IPR024775">
    <property type="entry name" value="DinB-like"/>
</dbReference>
<keyword evidence="3" id="KW-1185">Reference proteome</keyword>
<evidence type="ECO:0000313" key="3">
    <source>
        <dbReference type="Proteomes" id="UP001596105"/>
    </source>
</evidence>
<dbReference type="RefSeq" id="WP_378083605.1">
    <property type="nucleotide sequence ID" value="NZ_JBHSMH010000111.1"/>
</dbReference>
<proteinExistence type="predicted"/>
<dbReference type="InterPro" id="IPR034660">
    <property type="entry name" value="DinB/YfiT-like"/>
</dbReference>
<dbReference type="Pfam" id="PF12867">
    <property type="entry name" value="DinB_2"/>
    <property type="match status" value="1"/>
</dbReference>
<protein>
    <submittedName>
        <fullName evidence="2">YfiT family bacillithiol transferase</fullName>
    </submittedName>
</protein>
<dbReference type="SUPFAM" id="SSF109854">
    <property type="entry name" value="DinB/YfiT-like putative metalloenzymes"/>
    <property type="match status" value="1"/>
</dbReference>
<dbReference type="Gene3D" id="1.20.120.450">
    <property type="entry name" value="dinb family like domain"/>
    <property type="match status" value="1"/>
</dbReference>
<name>A0ABW0M3C8_9BACL</name>
<organism evidence="2 3">
    <name type="scientific">Cohnella suwonensis</name>
    <dbReference type="NCBI Taxonomy" id="696072"/>
    <lineage>
        <taxon>Bacteria</taxon>
        <taxon>Bacillati</taxon>
        <taxon>Bacillota</taxon>
        <taxon>Bacilli</taxon>
        <taxon>Bacillales</taxon>
        <taxon>Paenibacillaceae</taxon>
        <taxon>Cohnella</taxon>
    </lineage>
</organism>